<accession>A0A8H7ALQ8</accession>
<dbReference type="Pfam" id="PF12138">
    <property type="entry name" value="Spherulin4"/>
    <property type="match status" value="1"/>
</dbReference>
<evidence type="ECO:0000313" key="2">
    <source>
        <dbReference type="Proteomes" id="UP000606974"/>
    </source>
</evidence>
<name>A0A8H7ALQ8_9EURO</name>
<dbReference type="PANTHER" id="PTHR35040:SF7">
    <property type="entry name" value="FIBRONECTIN TYPE-III DOMAIN-CONTAINING PROTEIN-RELATED"/>
    <property type="match status" value="1"/>
</dbReference>
<proteinExistence type="predicted"/>
<dbReference type="InterPro" id="IPR021986">
    <property type="entry name" value="Spherulin4"/>
</dbReference>
<dbReference type="EMBL" id="JAACFV010000020">
    <property type="protein sequence ID" value="KAF7511368.1"/>
    <property type="molecule type" value="Genomic_DNA"/>
</dbReference>
<protein>
    <recommendedName>
        <fullName evidence="3">Cell surface spherulin 4-like protein</fullName>
    </recommendedName>
</protein>
<dbReference type="OrthoDB" id="5342184at2759"/>
<reference evidence="1" key="1">
    <citation type="submission" date="2020-02" db="EMBL/GenBank/DDBJ databases">
        <authorList>
            <person name="Palmer J.M."/>
        </authorList>
    </citation>
    <scope>NUCLEOTIDE SEQUENCE</scope>
    <source>
        <strain evidence="1">EPUS1.4</strain>
        <tissue evidence="1">Thallus</tissue>
    </source>
</reference>
<dbReference type="PANTHER" id="PTHR35040">
    <property type="match status" value="1"/>
</dbReference>
<keyword evidence="2" id="KW-1185">Reference proteome</keyword>
<organism evidence="1 2">
    <name type="scientific">Endocarpon pusillum</name>
    <dbReference type="NCBI Taxonomy" id="364733"/>
    <lineage>
        <taxon>Eukaryota</taxon>
        <taxon>Fungi</taxon>
        <taxon>Dikarya</taxon>
        <taxon>Ascomycota</taxon>
        <taxon>Pezizomycotina</taxon>
        <taxon>Eurotiomycetes</taxon>
        <taxon>Chaetothyriomycetidae</taxon>
        <taxon>Verrucariales</taxon>
        <taxon>Verrucariaceae</taxon>
        <taxon>Endocarpon</taxon>
    </lineage>
</organism>
<evidence type="ECO:0000313" key="1">
    <source>
        <dbReference type="EMBL" id="KAF7511368.1"/>
    </source>
</evidence>
<comment type="caution">
    <text evidence="1">The sequence shown here is derived from an EMBL/GenBank/DDBJ whole genome shotgun (WGS) entry which is preliminary data.</text>
</comment>
<dbReference type="Proteomes" id="UP000606974">
    <property type="component" value="Unassembled WGS sequence"/>
</dbReference>
<evidence type="ECO:0008006" key="3">
    <source>
        <dbReference type="Google" id="ProtNLM"/>
    </source>
</evidence>
<sequence>MGAGLSCFKGNTASRGMIDSTASEEDKFDPRKQGYNPYAVGIATMEDGIPVPKSTILLPLYVYPNPGAWAPLQQMIAAYPNVSFTVIINPFNGPGLDDLPDANYQREIPRLTCHANVKVVGYVHTAWAKRDLALVVKDIEKYAQWPECSGLPDLKISGVFVDETPNVYDAEAEAYLAKLWKHVKTMPAGDENVVIHNPGCVPDAAFLKLADSTVIFEDTYNTFQTRVANAIFSATALSMVDRSKLACVIHSIPKDLKGEEWRRLGQQARKIAGDLFMTELCEHYYANFAPKWVEFVHAMAA</sequence>
<dbReference type="AlphaFoldDB" id="A0A8H7ALQ8"/>
<gene>
    <name evidence="1" type="ORF">GJ744_004557</name>
</gene>